<dbReference type="Pfam" id="PF13524">
    <property type="entry name" value="Glyco_trans_1_2"/>
    <property type="match status" value="1"/>
</dbReference>
<evidence type="ECO:0000313" key="2">
    <source>
        <dbReference type="EMBL" id="KKN60594.1"/>
    </source>
</evidence>
<proteinExistence type="predicted"/>
<dbReference type="InterPro" id="IPR055259">
    <property type="entry name" value="YkvP/CgeB_Glyco_trans-like"/>
</dbReference>
<gene>
    <name evidence="2" type="ORF">LCGC14_0530340</name>
</gene>
<reference evidence="2" key="1">
    <citation type="journal article" date="2015" name="Nature">
        <title>Complex archaea that bridge the gap between prokaryotes and eukaryotes.</title>
        <authorList>
            <person name="Spang A."/>
            <person name="Saw J.H."/>
            <person name="Jorgensen S.L."/>
            <person name="Zaremba-Niedzwiedzka K."/>
            <person name="Martijn J."/>
            <person name="Lind A.E."/>
            <person name="van Eijk R."/>
            <person name="Schleper C."/>
            <person name="Guy L."/>
            <person name="Ettema T.J."/>
        </authorList>
    </citation>
    <scope>NUCLEOTIDE SEQUENCE</scope>
</reference>
<sequence length="315" mass="36953">MDRKLKILRLSYTPPNARYSNDQSVFDELHKQADVIFVDIVKLKDPALIDKKIAALIKKHDFDFIYKNFVGPSVDSLKMRPLYEYGIPTVVSSGDCHTRLTNSIYNDRANHHKFDVILVNNGSTISCFKDYFDRDMNYIWIPWSYNTAIHRNYGESVKYDTCIPASNFKINIRKKINKYLSASKYNHIMIKGLSPMGFSKRINQCKIGVSTCQIEHRWFYKKTFVGMTFTKYYEIPMCNALHIGQKSGDAENLGFIDGENIVMFETFEEFKDKCDFYLNNEKGRLRILKNARKHVEPMTYENRMKEFLVRAKKLI</sequence>
<dbReference type="EMBL" id="LAZR01000690">
    <property type="protein sequence ID" value="KKN60594.1"/>
    <property type="molecule type" value="Genomic_DNA"/>
</dbReference>
<protein>
    <recommendedName>
        <fullName evidence="1">Spore protein YkvP/CgeB glycosyl transferase-like domain-containing protein</fullName>
    </recommendedName>
</protein>
<accession>A0A0F9S0I3</accession>
<organism evidence="2">
    <name type="scientific">marine sediment metagenome</name>
    <dbReference type="NCBI Taxonomy" id="412755"/>
    <lineage>
        <taxon>unclassified sequences</taxon>
        <taxon>metagenomes</taxon>
        <taxon>ecological metagenomes</taxon>
    </lineage>
</organism>
<feature type="domain" description="Spore protein YkvP/CgeB glycosyl transferase-like" evidence="1">
    <location>
        <begin position="225"/>
        <end position="308"/>
    </location>
</feature>
<evidence type="ECO:0000259" key="1">
    <source>
        <dbReference type="Pfam" id="PF13524"/>
    </source>
</evidence>
<dbReference type="AlphaFoldDB" id="A0A0F9S0I3"/>
<comment type="caution">
    <text evidence="2">The sequence shown here is derived from an EMBL/GenBank/DDBJ whole genome shotgun (WGS) entry which is preliminary data.</text>
</comment>
<name>A0A0F9S0I3_9ZZZZ</name>